<dbReference type="GeneTree" id="ENSGT00390000007526"/>
<feature type="compositionally biased region" description="Basic residues" evidence="1">
    <location>
        <begin position="390"/>
        <end position="403"/>
    </location>
</feature>
<dbReference type="SUPFAM" id="SSF55315">
    <property type="entry name" value="L30e-like"/>
    <property type="match status" value="1"/>
</dbReference>
<evidence type="ECO:0000313" key="4">
    <source>
        <dbReference type="Proteomes" id="UP000694540"/>
    </source>
</evidence>
<dbReference type="InterPro" id="IPR042848">
    <property type="entry name" value="Rpp38"/>
</dbReference>
<dbReference type="Pfam" id="PF01248">
    <property type="entry name" value="Ribosomal_L7Ae"/>
    <property type="match status" value="1"/>
</dbReference>
<organism evidence="3 4">
    <name type="scientific">Catagonus wagneri</name>
    <name type="common">Chacoan peccary</name>
    <dbReference type="NCBI Taxonomy" id="51154"/>
    <lineage>
        <taxon>Eukaryota</taxon>
        <taxon>Metazoa</taxon>
        <taxon>Chordata</taxon>
        <taxon>Craniata</taxon>
        <taxon>Vertebrata</taxon>
        <taxon>Euteleostomi</taxon>
        <taxon>Mammalia</taxon>
        <taxon>Eutheria</taxon>
        <taxon>Laurasiatheria</taxon>
        <taxon>Artiodactyla</taxon>
        <taxon>Suina</taxon>
        <taxon>Tayassuidae</taxon>
        <taxon>Catagonus</taxon>
    </lineage>
</organism>
<keyword evidence="4" id="KW-1185">Reference proteome</keyword>
<dbReference type="GO" id="GO:0005655">
    <property type="term" value="C:nucleolar ribonuclease P complex"/>
    <property type="evidence" value="ECO:0007669"/>
    <property type="project" value="InterPro"/>
</dbReference>
<sequence>MAEGLVLRSRSISCKRPVTRQPEVSRDTLCTCALPLEALSGYSALAQVSFQRSNLSLSLRTLRKGVWKWPNAEGRTVKFTERFHTTPAHRKAGPEKAHVLRPRRAVHVELAQRPPIFQMAAAPQAPGRGSVRKTRPPPVKTSLNNPYATCWGALEQEDMHFILRTLEDRFKSLGLQKVEDRKRKKKQPPLGKESGDTRRTDADTGRDLEEKRPEGDAQTSGWTPAHVRKQLAIGVNEVTRALEKNELLLVLACKSARPAMVTAHLVQLSASRGVPAGQVPRLSERIAPVVGLKCILALGFRKNTTAFADEVKAIIPRVPPLKVPWLQDLQVTPEDPQENTQTESLEGRDKEILETSFEDLSKPKRKNTEGQQSVVLQPLKIKKLIPNPNKIRKPPKSKKMASK</sequence>
<reference evidence="3" key="2">
    <citation type="submission" date="2025-09" db="UniProtKB">
        <authorList>
            <consortium name="Ensembl"/>
        </authorList>
    </citation>
    <scope>IDENTIFICATION</scope>
</reference>
<evidence type="ECO:0000259" key="2">
    <source>
        <dbReference type="Pfam" id="PF01248"/>
    </source>
</evidence>
<accession>A0A8C3VQQ9</accession>
<dbReference type="Gene3D" id="3.30.1330.30">
    <property type="match status" value="1"/>
</dbReference>
<gene>
    <name evidence="3" type="primary">RPP38</name>
</gene>
<feature type="region of interest" description="Disordered" evidence="1">
    <location>
        <begin position="121"/>
        <end position="142"/>
    </location>
</feature>
<dbReference type="InterPro" id="IPR004038">
    <property type="entry name" value="Ribosomal_eL8/eL30/eS12/Gad45"/>
</dbReference>
<dbReference type="Ensembl" id="ENSCWAT00000002883.1">
    <property type="protein sequence ID" value="ENSCWAP00000002645.1"/>
    <property type="gene ID" value="ENSCWAG00000002123.1"/>
</dbReference>
<dbReference type="PANTHER" id="PTHR46948:SF1">
    <property type="entry name" value="RIBONUCLEASE P PROTEIN SUBUNIT P38"/>
    <property type="match status" value="1"/>
</dbReference>
<dbReference type="GO" id="GO:0004526">
    <property type="term" value="F:ribonuclease P activity"/>
    <property type="evidence" value="ECO:0007669"/>
    <property type="project" value="Ensembl"/>
</dbReference>
<dbReference type="GO" id="GO:0001650">
    <property type="term" value="C:fibrillar center"/>
    <property type="evidence" value="ECO:0007669"/>
    <property type="project" value="Ensembl"/>
</dbReference>
<proteinExistence type="predicted"/>
<feature type="region of interest" description="Disordered" evidence="1">
    <location>
        <begin position="332"/>
        <end position="403"/>
    </location>
</feature>
<dbReference type="PANTHER" id="PTHR46948">
    <property type="entry name" value="RIBONUCLEASE P PROTEIN SUBUNIT P38"/>
    <property type="match status" value="1"/>
</dbReference>
<protein>
    <submittedName>
        <fullName evidence="3">Ribonuclease P/MRP subunit p38</fullName>
    </submittedName>
</protein>
<dbReference type="GO" id="GO:0033204">
    <property type="term" value="F:ribonuclease P RNA binding"/>
    <property type="evidence" value="ECO:0007669"/>
    <property type="project" value="Ensembl"/>
</dbReference>
<evidence type="ECO:0000313" key="3">
    <source>
        <dbReference type="Ensembl" id="ENSCWAP00000002645.1"/>
    </source>
</evidence>
<reference evidence="3" key="1">
    <citation type="submission" date="2025-08" db="UniProtKB">
        <authorList>
            <consortium name="Ensembl"/>
        </authorList>
    </citation>
    <scope>IDENTIFICATION</scope>
</reference>
<dbReference type="AlphaFoldDB" id="A0A8C3VQQ9"/>
<feature type="compositionally biased region" description="Basic and acidic residues" evidence="1">
    <location>
        <begin position="193"/>
        <end position="215"/>
    </location>
</feature>
<name>A0A8C3VQQ9_9CETA</name>
<feature type="domain" description="Ribosomal protein eL8/eL30/eS12/Gadd45" evidence="2">
    <location>
        <begin position="225"/>
        <end position="298"/>
    </location>
</feature>
<dbReference type="InterPro" id="IPR029064">
    <property type="entry name" value="Ribosomal_eL30-like_sf"/>
</dbReference>
<feature type="compositionally biased region" description="Basic and acidic residues" evidence="1">
    <location>
        <begin position="345"/>
        <end position="368"/>
    </location>
</feature>
<dbReference type="GO" id="GO:0001682">
    <property type="term" value="P:tRNA 5'-leader removal"/>
    <property type="evidence" value="ECO:0007669"/>
    <property type="project" value="Ensembl"/>
</dbReference>
<feature type="region of interest" description="Disordered" evidence="1">
    <location>
        <begin position="178"/>
        <end position="223"/>
    </location>
</feature>
<dbReference type="GO" id="GO:0000172">
    <property type="term" value="C:ribonuclease MRP complex"/>
    <property type="evidence" value="ECO:0007669"/>
    <property type="project" value="InterPro"/>
</dbReference>
<dbReference type="Proteomes" id="UP000694540">
    <property type="component" value="Unplaced"/>
</dbReference>
<evidence type="ECO:0000256" key="1">
    <source>
        <dbReference type="SAM" id="MobiDB-lite"/>
    </source>
</evidence>